<dbReference type="AlphaFoldDB" id="A0A1G2ED75"/>
<dbReference type="Proteomes" id="UP000176406">
    <property type="component" value="Unassembled WGS sequence"/>
</dbReference>
<dbReference type="GO" id="GO:0000049">
    <property type="term" value="F:tRNA binding"/>
    <property type="evidence" value="ECO:0007669"/>
    <property type="project" value="UniProtKB-UniRule"/>
</dbReference>
<dbReference type="PIRSF" id="PIRSF002161">
    <property type="entry name" value="Ribosomal_L5"/>
    <property type="match status" value="1"/>
</dbReference>
<evidence type="ECO:0000256" key="6">
    <source>
        <dbReference type="RuleBase" id="RU003930"/>
    </source>
</evidence>
<keyword evidence="5" id="KW-0820">tRNA-binding</keyword>
<keyword evidence="3 5" id="KW-0687">Ribonucleoprotein</keyword>
<dbReference type="Gene3D" id="3.30.1440.10">
    <property type="match status" value="1"/>
</dbReference>
<dbReference type="Pfam" id="PF00673">
    <property type="entry name" value="Ribosomal_L5_C"/>
    <property type="match status" value="1"/>
</dbReference>
<organism evidence="9 10">
    <name type="scientific">Candidatus Nealsonbacteria bacterium RIFCSPLOWO2_01_FULL_41_9</name>
    <dbReference type="NCBI Taxonomy" id="1801671"/>
    <lineage>
        <taxon>Bacteria</taxon>
        <taxon>Candidatus Nealsoniibacteriota</taxon>
    </lineage>
</organism>
<proteinExistence type="inferred from homology"/>
<dbReference type="InterPro" id="IPR020930">
    <property type="entry name" value="Ribosomal_uL5_bac-type"/>
</dbReference>
<evidence type="ECO:0000259" key="8">
    <source>
        <dbReference type="Pfam" id="PF00673"/>
    </source>
</evidence>
<evidence type="ECO:0000256" key="5">
    <source>
        <dbReference type="HAMAP-Rule" id="MF_01333"/>
    </source>
</evidence>
<dbReference type="PANTHER" id="PTHR11994">
    <property type="entry name" value="60S RIBOSOMAL PROTEIN L11-RELATED"/>
    <property type="match status" value="1"/>
</dbReference>
<dbReference type="GO" id="GO:1990904">
    <property type="term" value="C:ribonucleoprotein complex"/>
    <property type="evidence" value="ECO:0007669"/>
    <property type="project" value="UniProtKB-KW"/>
</dbReference>
<comment type="caution">
    <text evidence="9">The sequence shown here is derived from an EMBL/GenBank/DDBJ whole genome shotgun (WGS) entry which is preliminary data.</text>
</comment>
<dbReference type="GO" id="GO:0006412">
    <property type="term" value="P:translation"/>
    <property type="evidence" value="ECO:0007669"/>
    <property type="project" value="UniProtKB-UniRule"/>
</dbReference>
<name>A0A1G2ED75_9BACT</name>
<protein>
    <recommendedName>
        <fullName evidence="4 5">Large ribosomal subunit protein uL5</fullName>
    </recommendedName>
</protein>
<evidence type="ECO:0000256" key="2">
    <source>
        <dbReference type="ARBA" id="ARBA00022980"/>
    </source>
</evidence>
<gene>
    <name evidence="5" type="primary">rplE</name>
    <name evidence="9" type="ORF">A3A08_00455</name>
</gene>
<dbReference type="SUPFAM" id="SSF55282">
    <property type="entry name" value="RL5-like"/>
    <property type="match status" value="1"/>
</dbReference>
<sequence length="184" mass="20752">MIGLQEKYKKEVIPAMMEKSGYKNPMAVPKIEKVVVNTGFGRQVAEKSGEEQKRIENATMQDLSLICGQKPVFKKAKKSIAAFKLREGLNIGTACTLRRKRMYDFLDRLIHIVLPRSRDFRGIDPKAFDEAGNLTIGMKEHIAFPEILSEKAKNIFGLEITVATNAKNKEKGIQLLKLMGFPIK</sequence>
<dbReference type="InterPro" id="IPR022803">
    <property type="entry name" value="Ribosomal_uL5_dom_sf"/>
</dbReference>
<dbReference type="HAMAP" id="MF_01333_B">
    <property type="entry name" value="Ribosomal_uL5_B"/>
    <property type="match status" value="1"/>
</dbReference>
<dbReference type="InterPro" id="IPR031310">
    <property type="entry name" value="Ribosomal_uL5_N"/>
</dbReference>
<feature type="domain" description="Large ribosomal subunit protein uL5 C-terminal" evidence="8">
    <location>
        <begin position="91"/>
        <end position="182"/>
    </location>
</feature>
<dbReference type="EMBL" id="MHMG01000008">
    <property type="protein sequence ID" value="OGZ23753.1"/>
    <property type="molecule type" value="Genomic_DNA"/>
</dbReference>
<evidence type="ECO:0000256" key="4">
    <source>
        <dbReference type="ARBA" id="ARBA00035245"/>
    </source>
</evidence>
<evidence type="ECO:0000259" key="7">
    <source>
        <dbReference type="Pfam" id="PF00281"/>
    </source>
</evidence>
<dbReference type="FunFam" id="3.30.1440.10:FF:000001">
    <property type="entry name" value="50S ribosomal protein L5"/>
    <property type="match status" value="1"/>
</dbReference>
<dbReference type="NCBIfam" id="NF000585">
    <property type="entry name" value="PRK00010.1"/>
    <property type="match status" value="1"/>
</dbReference>
<comment type="similarity">
    <text evidence="1 5 6">Belongs to the universal ribosomal protein uL5 family.</text>
</comment>
<comment type="subunit">
    <text evidence="5">Part of the 50S ribosomal subunit; part of the 5S rRNA/L5/L18/L25 subcomplex. Contacts the 5S rRNA and the P site tRNA. Forms a bridge to the 30S subunit in the 70S ribosome.</text>
</comment>
<accession>A0A1G2ED75</accession>
<keyword evidence="5" id="KW-0694">RNA-binding</keyword>
<feature type="domain" description="Large ribosomal subunit protein uL5 N-terminal" evidence="7">
    <location>
        <begin position="24"/>
        <end position="86"/>
    </location>
</feature>
<dbReference type="GO" id="GO:0005840">
    <property type="term" value="C:ribosome"/>
    <property type="evidence" value="ECO:0007669"/>
    <property type="project" value="UniProtKB-KW"/>
</dbReference>
<dbReference type="GO" id="GO:0019843">
    <property type="term" value="F:rRNA binding"/>
    <property type="evidence" value="ECO:0007669"/>
    <property type="project" value="UniProtKB-UniRule"/>
</dbReference>
<dbReference type="Pfam" id="PF00281">
    <property type="entry name" value="Ribosomal_L5"/>
    <property type="match status" value="1"/>
</dbReference>
<evidence type="ECO:0000256" key="3">
    <source>
        <dbReference type="ARBA" id="ARBA00023274"/>
    </source>
</evidence>
<comment type="function">
    <text evidence="5">This is 1 of the proteins that bind and probably mediate the attachment of the 5S RNA into the large ribosomal subunit, where it forms part of the central protuberance. In the 70S ribosome it contacts protein S13 of the 30S subunit (bridge B1b), connecting the 2 subunits; this bridge is implicated in subunit movement. Contacts the P site tRNA; the 5S rRNA and some of its associated proteins might help stabilize positioning of ribosome-bound tRNAs.</text>
</comment>
<evidence type="ECO:0000313" key="10">
    <source>
        <dbReference type="Proteomes" id="UP000176406"/>
    </source>
</evidence>
<reference evidence="9 10" key="1">
    <citation type="journal article" date="2016" name="Nat. Commun.">
        <title>Thousands of microbial genomes shed light on interconnected biogeochemical processes in an aquifer system.</title>
        <authorList>
            <person name="Anantharaman K."/>
            <person name="Brown C.T."/>
            <person name="Hug L.A."/>
            <person name="Sharon I."/>
            <person name="Castelle C.J."/>
            <person name="Probst A.J."/>
            <person name="Thomas B.C."/>
            <person name="Singh A."/>
            <person name="Wilkins M.J."/>
            <person name="Karaoz U."/>
            <person name="Brodie E.L."/>
            <person name="Williams K.H."/>
            <person name="Hubbard S.S."/>
            <person name="Banfield J.F."/>
        </authorList>
    </citation>
    <scope>NUCLEOTIDE SEQUENCE [LARGE SCALE GENOMIC DNA]</scope>
</reference>
<dbReference type="InterPro" id="IPR002132">
    <property type="entry name" value="Ribosomal_uL5"/>
</dbReference>
<evidence type="ECO:0000256" key="1">
    <source>
        <dbReference type="ARBA" id="ARBA00008553"/>
    </source>
</evidence>
<keyword evidence="2 5" id="KW-0689">Ribosomal protein</keyword>
<evidence type="ECO:0000313" key="9">
    <source>
        <dbReference type="EMBL" id="OGZ23753.1"/>
    </source>
</evidence>
<keyword evidence="5" id="KW-0699">rRNA-binding</keyword>
<dbReference type="GO" id="GO:0003735">
    <property type="term" value="F:structural constituent of ribosome"/>
    <property type="evidence" value="ECO:0007669"/>
    <property type="project" value="InterPro"/>
</dbReference>
<dbReference type="InterPro" id="IPR031309">
    <property type="entry name" value="Ribosomal_uL5_C"/>
</dbReference>